<dbReference type="PANTHER" id="PTHR13833">
    <property type="match status" value="1"/>
</dbReference>
<dbReference type="Pfam" id="PF18962">
    <property type="entry name" value="Por_Secre_tail"/>
    <property type="match status" value="1"/>
</dbReference>
<comment type="caution">
    <text evidence="3">The sequence shown here is derived from an EMBL/GenBank/DDBJ whole genome shotgun (WGS) entry which is preliminary data.</text>
</comment>
<dbReference type="EMBL" id="VSSQ01000198">
    <property type="protein sequence ID" value="MPL85009.1"/>
    <property type="molecule type" value="Genomic_DNA"/>
</dbReference>
<keyword evidence="1" id="KW-0677">Repeat</keyword>
<name>A0A644V0Z3_9ZZZZ</name>
<dbReference type="PROSITE" id="PS51125">
    <property type="entry name" value="NHL"/>
    <property type="match status" value="1"/>
</dbReference>
<dbReference type="GO" id="GO:0016829">
    <property type="term" value="F:lyase activity"/>
    <property type="evidence" value="ECO:0007669"/>
    <property type="project" value="UniProtKB-KW"/>
</dbReference>
<evidence type="ECO:0000256" key="1">
    <source>
        <dbReference type="ARBA" id="ARBA00022737"/>
    </source>
</evidence>
<dbReference type="AlphaFoldDB" id="A0A644V0Z3"/>
<dbReference type="NCBIfam" id="TIGR04183">
    <property type="entry name" value="Por_Secre_tail"/>
    <property type="match status" value="1"/>
</dbReference>
<dbReference type="PANTHER" id="PTHR13833:SF71">
    <property type="entry name" value="NHL DOMAIN-CONTAINING PROTEIN"/>
    <property type="match status" value="1"/>
</dbReference>
<gene>
    <name evidence="3" type="primary">vgb_2</name>
    <name evidence="3" type="ORF">SDC9_30975</name>
</gene>
<dbReference type="InterPro" id="IPR026444">
    <property type="entry name" value="Secre_tail"/>
</dbReference>
<keyword evidence="3" id="KW-0456">Lyase</keyword>
<proteinExistence type="predicted"/>
<reference evidence="3" key="1">
    <citation type="submission" date="2019-08" db="EMBL/GenBank/DDBJ databases">
        <authorList>
            <person name="Kucharzyk K."/>
            <person name="Murdoch R.W."/>
            <person name="Higgins S."/>
            <person name="Loffler F."/>
        </authorList>
    </citation>
    <scope>NUCLEOTIDE SEQUENCE</scope>
</reference>
<dbReference type="SUPFAM" id="SSF101898">
    <property type="entry name" value="NHL repeat"/>
    <property type="match status" value="1"/>
</dbReference>
<protein>
    <submittedName>
        <fullName evidence="3">Virginiamycin B lyase</fullName>
        <ecNumber evidence="3">4.2.99.-</ecNumber>
    </submittedName>
</protein>
<organism evidence="3">
    <name type="scientific">bioreactor metagenome</name>
    <dbReference type="NCBI Taxonomy" id="1076179"/>
    <lineage>
        <taxon>unclassified sequences</taxon>
        <taxon>metagenomes</taxon>
        <taxon>ecological metagenomes</taxon>
    </lineage>
</organism>
<evidence type="ECO:0000313" key="3">
    <source>
        <dbReference type="EMBL" id="MPL85009.1"/>
    </source>
</evidence>
<dbReference type="SUPFAM" id="SSF63825">
    <property type="entry name" value="YWTD domain"/>
    <property type="match status" value="1"/>
</dbReference>
<dbReference type="Gene3D" id="2.120.10.30">
    <property type="entry name" value="TolB, C-terminal domain"/>
    <property type="match status" value="5"/>
</dbReference>
<sequence>MMKKRTFWSGVMALTFCTALTVSATTYTVTTFAGTANVAGFADGTGLTATFRYPNSLSRKTDGSIWIADRGNNAIRSMTAEGVVTTISTPNGSFNAPWQGNFDSQGNYFVADKANHRIQKVTPDGTVTTFATGFSNPMSLIFDNEDNMYVSDRDNKAIKKITPAGVISTYASLGTFLPNCAVFDKNGNLLVGSGNTYTIVSVAPDGTVTTVAGDGTKGTASLDGTPGQPLTAEIGQYFGFDIDSNGVLYMADYLFHTIRTLTPDENGDYSKGTVKTIAGTGQKGFADGNGSTATFTNPLAILVNPDNNSFFVAESSNIIRKITIDTGTGIDEINNQIISIYPNPASEYITVNHEGISQIEIFSITGASVLRSTANRISLENIPAGIYVVKVNNHATERLIVRK</sequence>
<dbReference type="InterPro" id="IPR001258">
    <property type="entry name" value="NHL_repeat"/>
</dbReference>
<evidence type="ECO:0000259" key="2">
    <source>
        <dbReference type="Pfam" id="PF18962"/>
    </source>
</evidence>
<accession>A0A644V0Z3</accession>
<dbReference type="InterPro" id="IPR011042">
    <property type="entry name" value="6-blade_b-propeller_TolB-like"/>
</dbReference>
<dbReference type="EC" id="4.2.99.-" evidence="3"/>
<feature type="domain" description="Secretion system C-terminal sorting" evidence="2">
    <location>
        <begin position="340"/>
        <end position="400"/>
    </location>
</feature>